<dbReference type="InterPro" id="IPR014381">
    <property type="entry name" value="Arch_Rpo5/euc_Rpb5"/>
</dbReference>
<dbReference type="PANTHER" id="PTHR10535:SF0">
    <property type="entry name" value="DNA-DIRECTED RNA POLYMERASES I, II, AND III SUBUNIT RPABC1"/>
    <property type="match status" value="1"/>
</dbReference>
<keyword evidence="8" id="KW-0240">DNA-directed RNA polymerase</keyword>
<organism evidence="8 9">
    <name type="scientific">Fragariocoptes setiger</name>
    <dbReference type="NCBI Taxonomy" id="1670756"/>
    <lineage>
        <taxon>Eukaryota</taxon>
        <taxon>Metazoa</taxon>
        <taxon>Ecdysozoa</taxon>
        <taxon>Arthropoda</taxon>
        <taxon>Chelicerata</taxon>
        <taxon>Arachnida</taxon>
        <taxon>Acari</taxon>
        <taxon>Acariformes</taxon>
        <taxon>Trombidiformes</taxon>
        <taxon>Prostigmata</taxon>
        <taxon>Eupodina</taxon>
        <taxon>Eriophyoidea</taxon>
        <taxon>Phytoptidae</taxon>
        <taxon>Fragariocoptes</taxon>
    </lineage>
</organism>
<reference evidence="8 9" key="1">
    <citation type="submission" date="2020-10" db="EMBL/GenBank/DDBJ databases">
        <authorList>
            <person name="Klimov P.B."/>
            <person name="Dyachkov S.M."/>
            <person name="Chetverikov P.E."/>
        </authorList>
    </citation>
    <scope>NUCLEOTIDE SEQUENCE [LARGE SCALE GENOMIC DNA]</scope>
    <source>
        <strain evidence="8">BMOC 18-1129-001#AD2665</strain>
        <tissue evidence="8">Entire mites</tissue>
    </source>
</reference>
<dbReference type="SUPFAM" id="SSF55287">
    <property type="entry name" value="RPB5-like RNA polymerase subunit"/>
    <property type="match status" value="1"/>
</dbReference>
<keyword evidence="3" id="KW-0539">Nucleus</keyword>
<evidence type="ECO:0000256" key="3">
    <source>
        <dbReference type="ARBA" id="ARBA00023242"/>
    </source>
</evidence>
<proteinExistence type="inferred from homology"/>
<evidence type="ECO:0000259" key="6">
    <source>
        <dbReference type="Pfam" id="PF01191"/>
    </source>
</evidence>
<dbReference type="EMBL" id="JAIFTH010000558">
    <property type="protein sequence ID" value="KAG9509294.1"/>
    <property type="molecule type" value="Genomic_DNA"/>
</dbReference>
<name>A0ABQ7S782_9ACAR</name>
<evidence type="ECO:0000313" key="8">
    <source>
        <dbReference type="EMBL" id="KAG9509294.1"/>
    </source>
</evidence>
<dbReference type="InterPro" id="IPR036710">
    <property type="entry name" value="RNA_pol_Rpb5_N_sf"/>
</dbReference>
<dbReference type="SUPFAM" id="SSF53036">
    <property type="entry name" value="Eukaryotic RPB5 N-terminal domain"/>
    <property type="match status" value="1"/>
</dbReference>
<evidence type="ECO:0000313" key="9">
    <source>
        <dbReference type="Proteomes" id="UP000825002"/>
    </source>
</evidence>
<feature type="domain" description="RNA polymerase subunit H/Rpb5 C-terminal" evidence="6">
    <location>
        <begin position="138"/>
        <end position="210"/>
    </location>
</feature>
<feature type="non-terminal residue" evidence="8">
    <location>
        <position position="1"/>
    </location>
</feature>
<evidence type="ECO:0000256" key="5">
    <source>
        <dbReference type="ARBA" id="ARBA00032836"/>
    </source>
</evidence>
<dbReference type="InterPro" id="IPR005571">
    <property type="entry name" value="RNA_pol_Rpb5_N"/>
</dbReference>
<sequence length="211" mass="24404">MDDEAECYKLWRVRKTVLQMCHDRGYLVLQNKLDQTLEQFKEEFGDKPVSANKPTRDELTVDCRRDNDATDRIIVFFAEEPKIGVKTVKALLQRMKDEGISRGIVVIQLSMTPSAKQALTELAPEFVLEHFTESELLINITEHELVPHHQLLTNDEKLQLIAKQKLKETQLMKLLASDPVARYYGYKRGQVIKITRKSDTAGRYVAYRLVI</sequence>
<dbReference type="InterPro" id="IPR035913">
    <property type="entry name" value="RPB5-like_sf"/>
</dbReference>
<evidence type="ECO:0000256" key="4">
    <source>
        <dbReference type="ARBA" id="ARBA00025765"/>
    </source>
</evidence>
<dbReference type="HAMAP" id="MF_00025">
    <property type="entry name" value="RNApol_Rpo5_RPB5"/>
    <property type="match status" value="1"/>
</dbReference>
<feature type="domain" description="RNA polymerase Rpb5 N-terminal" evidence="7">
    <location>
        <begin position="4"/>
        <end position="95"/>
    </location>
</feature>
<comment type="similarity">
    <text evidence="4">Belongs to the archaeal Rpo5/eukaryotic RPB5 RNA polymerase subunit family.</text>
</comment>
<comment type="subcellular location">
    <subcellularLocation>
        <location evidence="1">Nucleus</location>
    </subcellularLocation>
</comment>
<keyword evidence="2" id="KW-0804">Transcription</keyword>
<keyword evidence="9" id="KW-1185">Reference proteome</keyword>
<protein>
    <recommendedName>
        <fullName evidence="5">RPB5 homolog</fullName>
    </recommendedName>
</protein>
<evidence type="ECO:0000256" key="1">
    <source>
        <dbReference type="ARBA" id="ARBA00004123"/>
    </source>
</evidence>
<accession>A0ABQ7S782</accession>
<dbReference type="PANTHER" id="PTHR10535">
    <property type="entry name" value="DNA-DIRECTED RNA POLYMERASES I, II, AND III SUBUNIT RPABC1"/>
    <property type="match status" value="1"/>
</dbReference>
<gene>
    <name evidence="8" type="primary">Polr2e</name>
    <name evidence="8" type="ORF">GZH46_02195</name>
</gene>
<dbReference type="Gene3D" id="3.90.940.20">
    <property type="entry name" value="RPB5-like RNA polymerase subunit"/>
    <property type="match status" value="1"/>
</dbReference>
<dbReference type="Proteomes" id="UP000825002">
    <property type="component" value="Unassembled WGS sequence"/>
</dbReference>
<dbReference type="InterPro" id="IPR000783">
    <property type="entry name" value="RNA_pol_subH/Rpb5_C"/>
</dbReference>
<dbReference type="Pfam" id="PF03871">
    <property type="entry name" value="RNA_pol_Rpb5_N"/>
    <property type="match status" value="1"/>
</dbReference>
<dbReference type="PIRSF" id="PIRSF000747">
    <property type="entry name" value="RPB5"/>
    <property type="match status" value="1"/>
</dbReference>
<dbReference type="Pfam" id="PF01191">
    <property type="entry name" value="RNA_pol_Rpb5_C"/>
    <property type="match status" value="1"/>
</dbReference>
<evidence type="ECO:0000256" key="2">
    <source>
        <dbReference type="ARBA" id="ARBA00023163"/>
    </source>
</evidence>
<comment type="caution">
    <text evidence="8">The sequence shown here is derived from an EMBL/GenBank/DDBJ whole genome shotgun (WGS) entry which is preliminary data.</text>
</comment>
<dbReference type="GO" id="GO:0000428">
    <property type="term" value="C:DNA-directed RNA polymerase complex"/>
    <property type="evidence" value="ECO:0007669"/>
    <property type="project" value="UniProtKB-KW"/>
</dbReference>
<dbReference type="Gene3D" id="3.40.1340.10">
    <property type="entry name" value="RNA polymerase, Rpb5, N-terminal domain"/>
    <property type="match status" value="1"/>
</dbReference>
<evidence type="ECO:0000259" key="7">
    <source>
        <dbReference type="Pfam" id="PF03871"/>
    </source>
</evidence>